<gene>
    <name evidence="4" type="ORF">JYB87_09735</name>
</gene>
<dbReference type="RefSeq" id="WP_207353318.1">
    <property type="nucleotide sequence ID" value="NZ_CP071503.1"/>
</dbReference>
<dbReference type="Proteomes" id="UP000662770">
    <property type="component" value="Chromosome"/>
</dbReference>
<reference evidence="4 5" key="1">
    <citation type="submission" date="2021-03" db="EMBL/GenBank/DDBJ databases">
        <title>Novel species identification of genus Shewanella.</title>
        <authorList>
            <person name="Liu G."/>
            <person name="Zhang Q."/>
        </authorList>
    </citation>
    <scope>NUCLEOTIDE SEQUENCE [LARGE SCALE GENOMIC DNA]</scope>
    <source>
        <strain evidence="4 5">FJAT-51800</strain>
    </source>
</reference>
<dbReference type="InterPro" id="IPR001789">
    <property type="entry name" value="Sig_transdc_resp-reg_receiver"/>
</dbReference>
<keyword evidence="1" id="KW-0597">Phosphoprotein</keyword>
<dbReference type="SMART" id="SM00052">
    <property type="entry name" value="EAL"/>
    <property type="match status" value="1"/>
</dbReference>
<dbReference type="PROSITE" id="PS50110">
    <property type="entry name" value="RESPONSE_REGULATORY"/>
    <property type="match status" value="1"/>
</dbReference>
<name>A0ABX7QKU2_9GAMM</name>
<dbReference type="Gene3D" id="3.30.70.270">
    <property type="match status" value="1"/>
</dbReference>
<evidence type="ECO:0000313" key="5">
    <source>
        <dbReference type="Proteomes" id="UP000662770"/>
    </source>
</evidence>
<dbReference type="SUPFAM" id="SSF52172">
    <property type="entry name" value="CheY-like"/>
    <property type="match status" value="1"/>
</dbReference>
<evidence type="ECO:0000313" key="4">
    <source>
        <dbReference type="EMBL" id="QSX32073.1"/>
    </source>
</evidence>
<feature type="domain" description="EAL" evidence="3">
    <location>
        <begin position="490"/>
        <end position="743"/>
    </location>
</feature>
<evidence type="ECO:0000259" key="3">
    <source>
        <dbReference type="PROSITE" id="PS50883"/>
    </source>
</evidence>
<dbReference type="PANTHER" id="PTHR33121">
    <property type="entry name" value="CYCLIC DI-GMP PHOSPHODIESTERASE PDEF"/>
    <property type="match status" value="1"/>
</dbReference>
<dbReference type="Gene3D" id="3.20.20.450">
    <property type="entry name" value="EAL domain"/>
    <property type="match status" value="1"/>
</dbReference>
<dbReference type="InterPro" id="IPR035919">
    <property type="entry name" value="EAL_sf"/>
</dbReference>
<accession>A0ABX7QKU2</accession>
<keyword evidence="5" id="KW-1185">Reference proteome</keyword>
<feature type="domain" description="Response regulatory" evidence="2">
    <location>
        <begin position="25"/>
        <end position="149"/>
    </location>
</feature>
<dbReference type="Gene3D" id="3.40.50.2300">
    <property type="match status" value="1"/>
</dbReference>
<dbReference type="InterPro" id="IPR050706">
    <property type="entry name" value="Cyclic-di-GMP_PDE-like"/>
</dbReference>
<dbReference type="EMBL" id="CP071503">
    <property type="protein sequence ID" value="QSX32073.1"/>
    <property type="molecule type" value="Genomic_DNA"/>
</dbReference>
<evidence type="ECO:0000259" key="2">
    <source>
        <dbReference type="PROSITE" id="PS50110"/>
    </source>
</evidence>
<protein>
    <submittedName>
        <fullName evidence="4">EAL domain-containing protein</fullName>
    </submittedName>
</protein>
<dbReference type="InterPro" id="IPR011006">
    <property type="entry name" value="CheY-like_superfamily"/>
</dbReference>
<feature type="modified residue" description="4-aspartylphosphate" evidence="1">
    <location>
        <position position="80"/>
    </location>
</feature>
<dbReference type="InterPro" id="IPR043128">
    <property type="entry name" value="Rev_trsase/Diguanyl_cyclase"/>
</dbReference>
<dbReference type="PANTHER" id="PTHR33121:SF81">
    <property type="entry name" value="CYCLIC DI-GMP PHOSPHODIESTERASE PDEB-RELATED"/>
    <property type="match status" value="1"/>
</dbReference>
<evidence type="ECO:0000256" key="1">
    <source>
        <dbReference type="PROSITE-ProRule" id="PRU00169"/>
    </source>
</evidence>
<proteinExistence type="predicted"/>
<dbReference type="PROSITE" id="PS50883">
    <property type="entry name" value="EAL"/>
    <property type="match status" value="1"/>
</dbReference>
<sequence>MKDELFEFAQEAEIVKSELIADTWKVLSVEDNAHYQASLVNSLHGYCVKGRPIKMLTAANAIDAAEIIASTPDLAVALLDVVMEDDEAGLRLVNTIRNVLGNTALRVILLTGQPGMAPFVDVMQHYDIDEYWQKTEISVDKIRSIVSANLRTWHAYYALETARKSLSMVVEASKELSRLRDVTSYSNVLLQKVAEIIDASAGGIICALDDVDDGAGVYKVISRSGRFADILQQQVNTLDDIPVNYLAGLTELIKQCQLQRQHQFSNHLSVLYFATDKAERISHFIMVVESEKPLSDYHINLLKVFSENVSNGFNNILLCDRLTELAYYDNELKLPNRAWLLRFIDSLTAKERNDAVLVTFTISDYHELLLGISSEYICLILKQFIAQISALSGKDCYIARMKLDCFTVVLHREDLQHQQSLAALSHLKLIVDNIQLHLDVIVTVMDLSLVDKVDAREVFHLLSSTIQRGRNAGKQFIEYSAQFGLEAVNRHRLLQGLNEAIEHNHLFLMYQPKVRLHDRAVVGLEALVRWRTASGEFISPAEFIPVAEMSGLIKKVDLRVFEMSLVALQTLKHLGLAVPLSFNVTVSDLEDEVFTHALQRLVDSNSELKQLLEIELTESQAMADYQQISPLLKQLIDAGIGVNIDDFGTGYSSLKHLTDLTATHLKIDRSFVDSMLTDCAGEHVVDVIIRLGKRFNFTVVAEGVETEAQQQKLMQLGCDIGQGYLFAKPMVLDDLIIWLKNNNIA</sequence>
<dbReference type="InterPro" id="IPR001633">
    <property type="entry name" value="EAL_dom"/>
</dbReference>
<organism evidence="4 5">
    <name type="scientific">Shewanella avicenniae</name>
    <dbReference type="NCBI Taxonomy" id="2814294"/>
    <lineage>
        <taxon>Bacteria</taxon>
        <taxon>Pseudomonadati</taxon>
        <taxon>Pseudomonadota</taxon>
        <taxon>Gammaproteobacteria</taxon>
        <taxon>Alteromonadales</taxon>
        <taxon>Shewanellaceae</taxon>
        <taxon>Shewanella</taxon>
    </lineage>
</organism>
<dbReference type="InterPro" id="IPR021800">
    <property type="entry name" value="DUF3369"/>
</dbReference>
<dbReference type="CDD" id="cd01948">
    <property type="entry name" value="EAL"/>
    <property type="match status" value="1"/>
</dbReference>
<dbReference type="SUPFAM" id="SSF141868">
    <property type="entry name" value="EAL domain-like"/>
    <property type="match status" value="1"/>
</dbReference>
<dbReference type="Pfam" id="PF00563">
    <property type="entry name" value="EAL"/>
    <property type="match status" value="1"/>
</dbReference>
<dbReference type="Pfam" id="PF11849">
    <property type="entry name" value="DUF3369"/>
    <property type="match status" value="1"/>
</dbReference>